<organism evidence="2 3">
    <name type="scientific">Kineococcus glutinatus</name>
    <dbReference type="NCBI Taxonomy" id="1070872"/>
    <lineage>
        <taxon>Bacteria</taxon>
        <taxon>Bacillati</taxon>
        <taxon>Actinomycetota</taxon>
        <taxon>Actinomycetes</taxon>
        <taxon>Kineosporiales</taxon>
        <taxon>Kineosporiaceae</taxon>
        <taxon>Kineococcus</taxon>
    </lineage>
</organism>
<evidence type="ECO:0000313" key="2">
    <source>
        <dbReference type="EMBL" id="GAA4659521.1"/>
    </source>
</evidence>
<protein>
    <submittedName>
        <fullName evidence="2">Uncharacterized protein</fullName>
    </submittedName>
</protein>
<dbReference type="RefSeq" id="WP_345713933.1">
    <property type="nucleotide sequence ID" value="NZ_BAABIL010000668.1"/>
</dbReference>
<proteinExistence type="predicted"/>
<dbReference type="InterPro" id="IPR006311">
    <property type="entry name" value="TAT_signal"/>
</dbReference>
<accession>A0ABP8VDQ0</accession>
<sequence length="100" mass="10128">MRTSTSPARAPRRLLRAGAALSLAALGLAVAAAPASAARHDSCATARAVFRAQMNEARFWLNAADTLAAGGNTASAAAATAEAEYYMGLANESLGEMEGC</sequence>
<keyword evidence="3" id="KW-1185">Reference proteome</keyword>
<feature type="signal peptide" evidence="1">
    <location>
        <begin position="1"/>
        <end position="37"/>
    </location>
</feature>
<comment type="caution">
    <text evidence="2">The sequence shown here is derived from an EMBL/GenBank/DDBJ whole genome shotgun (WGS) entry which is preliminary data.</text>
</comment>
<gene>
    <name evidence="2" type="ORF">GCM10023225_33250</name>
</gene>
<dbReference type="EMBL" id="BAABIL010000668">
    <property type="protein sequence ID" value="GAA4659521.1"/>
    <property type="molecule type" value="Genomic_DNA"/>
</dbReference>
<name>A0ABP8VDQ0_9ACTN</name>
<evidence type="ECO:0000256" key="1">
    <source>
        <dbReference type="SAM" id="SignalP"/>
    </source>
</evidence>
<dbReference type="PROSITE" id="PS51318">
    <property type="entry name" value="TAT"/>
    <property type="match status" value="1"/>
</dbReference>
<keyword evidence="1" id="KW-0732">Signal</keyword>
<feature type="chain" id="PRO_5046847982" evidence="1">
    <location>
        <begin position="38"/>
        <end position="100"/>
    </location>
</feature>
<dbReference type="Proteomes" id="UP001501195">
    <property type="component" value="Unassembled WGS sequence"/>
</dbReference>
<reference evidence="3" key="1">
    <citation type="journal article" date="2019" name="Int. J. Syst. Evol. Microbiol.">
        <title>The Global Catalogue of Microorganisms (GCM) 10K type strain sequencing project: providing services to taxonomists for standard genome sequencing and annotation.</title>
        <authorList>
            <consortium name="The Broad Institute Genomics Platform"/>
            <consortium name="The Broad Institute Genome Sequencing Center for Infectious Disease"/>
            <person name="Wu L."/>
            <person name="Ma J."/>
        </authorList>
    </citation>
    <scope>NUCLEOTIDE SEQUENCE [LARGE SCALE GENOMIC DNA]</scope>
    <source>
        <strain evidence="3">JCM 18126</strain>
    </source>
</reference>
<evidence type="ECO:0000313" key="3">
    <source>
        <dbReference type="Proteomes" id="UP001501195"/>
    </source>
</evidence>